<evidence type="ECO:0000313" key="3">
    <source>
        <dbReference type="EMBL" id="EAT15547.1"/>
    </source>
</evidence>
<dbReference type="Gene3D" id="3.40.1440.10">
    <property type="entry name" value="GIY-YIG endonuclease"/>
    <property type="match status" value="1"/>
</dbReference>
<evidence type="ECO:0000259" key="2">
    <source>
        <dbReference type="PROSITE" id="PS50164"/>
    </source>
</evidence>
<comment type="caution">
    <text evidence="3">The sequence shown here is derived from an EMBL/GenBank/DDBJ whole genome shotgun (WGS) entry which is preliminary data.</text>
</comment>
<dbReference type="PANTHER" id="PTHR34477">
    <property type="entry name" value="UPF0213 PROTEIN YHBQ"/>
    <property type="match status" value="1"/>
</dbReference>
<proteinExistence type="inferred from homology"/>
<dbReference type="SUPFAM" id="SSF82771">
    <property type="entry name" value="GIY-YIG endonuclease"/>
    <property type="match status" value="1"/>
</dbReference>
<evidence type="ECO:0000313" key="4">
    <source>
        <dbReference type="Proteomes" id="UP000005695"/>
    </source>
</evidence>
<dbReference type="RefSeq" id="WP_006000419.1">
    <property type="nucleotide sequence ID" value="NZ_AAEW02000009.1"/>
</dbReference>
<dbReference type="Pfam" id="PF01541">
    <property type="entry name" value="GIY-YIG"/>
    <property type="match status" value="1"/>
</dbReference>
<dbReference type="AlphaFoldDB" id="Q1JZM0"/>
<protein>
    <submittedName>
        <fullName evidence="3">Excinuclease ABC, C subunit-like</fullName>
    </submittedName>
</protein>
<name>Q1JZM0_DESA6</name>
<reference evidence="3" key="2">
    <citation type="submission" date="2006-05" db="EMBL/GenBank/DDBJ databases">
        <title>Sequencing of the draft genome and assembly of Desulfuromonas acetoxidans DSM 684.</title>
        <authorList>
            <consortium name="US DOE Joint Genome Institute (JGI-PGF)"/>
            <person name="Copeland A."/>
            <person name="Lucas S."/>
            <person name="Lapidus A."/>
            <person name="Barry K."/>
            <person name="Detter J.C."/>
            <person name="Glavina del Rio T."/>
            <person name="Hammon N."/>
            <person name="Israni S."/>
            <person name="Dalin E."/>
            <person name="Tice H."/>
            <person name="Bruce D."/>
            <person name="Pitluck S."/>
            <person name="Richardson P."/>
        </authorList>
    </citation>
    <scope>NUCLEOTIDE SEQUENCE [LARGE SCALE GENOMIC DNA]</scope>
    <source>
        <strain evidence="3">DSM 684</strain>
    </source>
</reference>
<dbReference type="PANTHER" id="PTHR34477:SF1">
    <property type="entry name" value="UPF0213 PROTEIN YHBQ"/>
    <property type="match status" value="1"/>
</dbReference>
<comment type="similarity">
    <text evidence="1">Belongs to the UPF0213 family.</text>
</comment>
<dbReference type="PROSITE" id="PS50164">
    <property type="entry name" value="GIY_YIG"/>
    <property type="match status" value="1"/>
</dbReference>
<dbReference type="InterPro" id="IPR000305">
    <property type="entry name" value="GIY-YIG_endonuc"/>
</dbReference>
<evidence type="ECO:0000256" key="1">
    <source>
        <dbReference type="ARBA" id="ARBA00007435"/>
    </source>
</evidence>
<gene>
    <name evidence="3" type="ORF">Dace_1409</name>
</gene>
<reference evidence="3" key="1">
    <citation type="submission" date="2006-05" db="EMBL/GenBank/DDBJ databases">
        <title>Annotation of the draft genome assembly of Desulfuromonas acetoxidans DSM 684.</title>
        <authorList>
            <consortium name="US DOE Joint Genome Institute (JGI-ORNL)"/>
            <person name="Larimer F."/>
            <person name="Land M."/>
            <person name="Hauser L."/>
        </authorList>
    </citation>
    <scope>NUCLEOTIDE SEQUENCE [LARGE SCALE GENOMIC DNA]</scope>
    <source>
        <strain evidence="3">DSM 684</strain>
    </source>
</reference>
<dbReference type="EMBL" id="AAEW02000009">
    <property type="protein sequence ID" value="EAT15547.1"/>
    <property type="molecule type" value="Genomic_DNA"/>
</dbReference>
<dbReference type="CDD" id="cd10456">
    <property type="entry name" value="GIY-YIG_UPF0213"/>
    <property type="match status" value="1"/>
</dbReference>
<keyword evidence="4" id="KW-1185">Reference proteome</keyword>
<dbReference type="Proteomes" id="UP000005695">
    <property type="component" value="Unassembled WGS sequence"/>
</dbReference>
<dbReference type="OrthoDB" id="287318at2"/>
<feature type="domain" description="GIY-YIG" evidence="2">
    <location>
        <begin position="4"/>
        <end position="80"/>
    </location>
</feature>
<organism evidence="3 4">
    <name type="scientific">Desulfuromonas acetoxidans (strain DSM 684 / 11070)</name>
    <dbReference type="NCBI Taxonomy" id="281689"/>
    <lineage>
        <taxon>Bacteria</taxon>
        <taxon>Pseudomonadati</taxon>
        <taxon>Thermodesulfobacteriota</taxon>
        <taxon>Desulfuromonadia</taxon>
        <taxon>Desulfuromonadales</taxon>
        <taxon>Desulfuromonadaceae</taxon>
        <taxon>Desulfuromonas</taxon>
    </lineage>
</organism>
<dbReference type="InterPro" id="IPR035901">
    <property type="entry name" value="GIY-YIG_endonuc_sf"/>
</dbReference>
<sequence length="86" mass="10107">MTADNWLVYIIRCRDNSLYTGITTDLERRFAQHASGRGARYFRGHEPIEVVYHESGHNRSSASRREAAIKKLKTEDKWRLVRKKTT</sequence>
<dbReference type="InterPro" id="IPR050190">
    <property type="entry name" value="UPF0213_domain"/>
</dbReference>
<accession>Q1JZM0</accession>